<dbReference type="AlphaFoldDB" id="A0A1E2SJL3"/>
<dbReference type="Proteomes" id="UP000094426">
    <property type="component" value="Unassembled WGS sequence"/>
</dbReference>
<dbReference type="RefSeq" id="WP_041766818.1">
    <property type="nucleotide sequence ID" value="NZ_LNZG01000027.1"/>
</dbReference>
<accession>A0A1E2SJL3</accession>
<reference evidence="2 3" key="1">
    <citation type="submission" date="2015-11" db="EMBL/GenBank/DDBJ databases">
        <authorList>
            <person name="Zhang Y."/>
            <person name="Guo Z."/>
        </authorList>
    </citation>
    <scope>NUCLEOTIDE SEQUENCE [LARGE SCALE GENOMIC DNA]</scope>
    <source>
        <strain evidence="3">gdw1</strain>
    </source>
</reference>
<feature type="domain" description="Alpha-mannosidase Ams1-like N-terminal" evidence="1">
    <location>
        <begin position="14"/>
        <end position="97"/>
    </location>
</feature>
<dbReference type="InterPro" id="IPR054723">
    <property type="entry name" value="Ams1-like_N"/>
</dbReference>
<gene>
    <name evidence="2" type="ORF">ATY41_11940</name>
</gene>
<proteinExistence type="predicted"/>
<evidence type="ECO:0000313" key="2">
    <source>
        <dbReference type="EMBL" id="ODA89890.1"/>
    </source>
</evidence>
<name>A0A1E2SJL3_LEIXY</name>
<evidence type="ECO:0000313" key="3">
    <source>
        <dbReference type="Proteomes" id="UP000094426"/>
    </source>
</evidence>
<dbReference type="Pfam" id="PF22907">
    <property type="entry name" value="Ams1-like_1st"/>
    <property type="match status" value="1"/>
</dbReference>
<protein>
    <recommendedName>
        <fullName evidence="1">Alpha-mannosidase Ams1-like N-terminal domain-containing protein</fullName>
    </recommendedName>
</protein>
<comment type="caution">
    <text evidence="2">The sequence shown here is derived from an EMBL/GenBank/DDBJ whole genome shotgun (WGS) entry which is preliminary data.</text>
</comment>
<organism evidence="2 3">
    <name type="scientific">Leifsonia xyli subsp. xyli</name>
    <dbReference type="NCBI Taxonomy" id="59736"/>
    <lineage>
        <taxon>Bacteria</taxon>
        <taxon>Bacillati</taxon>
        <taxon>Actinomycetota</taxon>
        <taxon>Actinomycetes</taxon>
        <taxon>Micrococcales</taxon>
        <taxon>Microbacteriaceae</taxon>
        <taxon>Leifsonia</taxon>
    </lineage>
</organism>
<dbReference type="EMBL" id="LNZG01000027">
    <property type="protein sequence ID" value="ODA89890.1"/>
    <property type="molecule type" value="Genomic_DNA"/>
</dbReference>
<sequence length="102" mass="10869">MRERLTPALERAAVPVTVEAWEAPDEPVPFAEAAAAEFAPFAVGRPWGTVWFRVAGTVPAEWEAAAEDVELVVDLGFTVGQAGFQAEGLVWATDGAILKLGF</sequence>
<evidence type="ECO:0000259" key="1">
    <source>
        <dbReference type="Pfam" id="PF22907"/>
    </source>
</evidence>